<proteinExistence type="inferred from homology"/>
<dbReference type="CDD" id="cd00446">
    <property type="entry name" value="GrpE"/>
    <property type="match status" value="1"/>
</dbReference>
<evidence type="ECO:0000256" key="2">
    <source>
        <dbReference type="ARBA" id="ARBA00009054"/>
    </source>
</evidence>
<evidence type="ECO:0000313" key="11">
    <source>
        <dbReference type="EMBL" id="CAJ1969320.1"/>
    </source>
</evidence>
<feature type="chain" id="PRO_5041977753" description="GrpE protein homolog" evidence="10">
    <location>
        <begin position="22"/>
        <end position="244"/>
    </location>
</feature>
<evidence type="ECO:0000256" key="4">
    <source>
        <dbReference type="ARBA" id="ARBA00022490"/>
    </source>
</evidence>
<keyword evidence="9" id="KW-0175">Coiled coil</keyword>
<evidence type="ECO:0000256" key="9">
    <source>
        <dbReference type="SAM" id="Coils"/>
    </source>
</evidence>
<dbReference type="GO" id="GO:0051082">
    <property type="term" value="F:unfolded protein binding"/>
    <property type="evidence" value="ECO:0007669"/>
    <property type="project" value="TreeGrafter"/>
</dbReference>
<dbReference type="Gene3D" id="2.30.22.10">
    <property type="entry name" value="Head domain of nucleotide exchange factor GrpE"/>
    <property type="match status" value="1"/>
</dbReference>
<dbReference type="InterPro" id="IPR009012">
    <property type="entry name" value="GrpE_head"/>
</dbReference>
<dbReference type="SUPFAM" id="SSF51064">
    <property type="entry name" value="Head domain of nucleotide exchange factor GrpE"/>
    <property type="match status" value="1"/>
</dbReference>
<feature type="coiled-coil region" evidence="9">
    <location>
        <begin position="80"/>
        <end position="132"/>
    </location>
</feature>
<comment type="caution">
    <text evidence="11">The sequence shown here is derived from an EMBL/GenBank/DDBJ whole genome shotgun (WGS) entry which is preliminary data.</text>
</comment>
<keyword evidence="12" id="KW-1185">Reference proteome</keyword>
<gene>
    <name evidence="11" type="ORF">CYCCA115_LOCUS23646</name>
</gene>
<keyword evidence="4" id="KW-0963">Cytoplasm</keyword>
<evidence type="ECO:0000256" key="5">
    <source>
        <dbReference type="ARBA" id="ARBA00023016"/>
    </source>
</evidence>
<dbReference type="GO" id="GO:0005759">
    <property type="term" value="C:mitochondrial matrix"/>
    <property type="evidence" value="ECO:0007669"/>
    <property type="project" value="UniProtKB-SubCell"/>
</dbReference>
<dbReference type="Pfam" id="PF01025">
    <property type="entry name" value="GrpE"/>
    <property type="match status" value="1"/>
</dbReference>
<organism evidence="11 12">
    <name type="scientific">Cylindrotheca closterium</name>
    <dbReference type="NCBI Taxonomy" id="2856"/>
    <lineage>
        <taxon>Eukaryota</taxon>
        <taxon>Sar</taxon>
        <taxon>Stramenopiles</taxon>
        <taxon>Ochrophyta</taxon>
        <taxon>Bacillariophyta</taxon>
        <taxon>Bacillariophyceae</taxon>
        <taxon>Bacillariophycidae</taxon>
        <taxon>Bacillariales</taxon>
        <taxon>Bacillariaceae</taxon>
        <taxon>Cylindrotheca</taxon>
    </lineage>
</organism>
<dbReference type="HAMAP" id="MF_01151">
    <property type="entry name" value="GrpE"/>
    <property type="match status" value="1"/>
</dbReference>
<dbReference type="PRINTS" id="PR00773">
    <property type="entry name" value="GRPEPROTEIN"/>
</dbReference>
<protein>
    <recommendedName>
        <fullName evidence="7">GrpE protein homolog</fullName>
    </recommendedName>
</protein>
<dbReference type="AlphaFoldDB" id="A0AAD2GCA8"/>
<accession>A0AAD2GCA8</accession>
<dbReference type="InterPro" id="IPR000740">
    <property type="entry name" value="GrpE"/>
</dbReference>
<dbReference type="GO" id="GO:0042803">
    <property type="term" value="F:protein homodimerization activity"/>
    <property type="evidence" value="ECO:0007669"/>
    <property type="project" value="InterPro"/>
</dbReference>
<dbReference type="GO" id="GO:0051087">
    <property type="term" value="F:protein-folding chaperone binding"/>
    <property type="evidence" value="ECO:0007669"/>
    <property type="project" value="InterPro"/>
</dbReference>
<sequence>MIFPKSIILAIAALVAPTVNGFQIAKPSVAFRTAGQQVVSSTCLYVEEEGEAGTEAEQASDNSAGGTDILNSPEFLKRKLDVIKSDIAQAEADIAVAKEQVEAGKAEWGPQLEDLEREYKNIQERMSSQTGQHNDMAITMVVREMLELLDNFDRAFGVIKPENDEEAAIEAEYKELYQSVLDKFTSLGVEIVATVGTEFDYEVHQAIMQRPSEDHEEGIVCEEFAKGFKMGDTLIRAAMVAVAA</sequence>
<evidence type="ECO:0000256" key="7">
    <source>
        <dbReference type="RuleBase" id="RU000640"/>
    </source>
</evidence>
<reference evidence="11" key="1">
    <citation type="submission" date="2023-08" db="EMBL/GenBank/DDBJ databases">
        <authorList>
            <person name="Audoor S."/>
            <person name="Bilcke G."/>
        </authorList>
    </citation>
    <scope>NUCLEOTIDE SEQUENCE</scope>
</reference>
<dbReference type="GO" id="GO:0000774">
    <property type="term" value="F:adenyl-nucleotide exchange factor activity"/>
    <property type="evidence" value="ECO:0007669"/>
    <property type="project" value="InterPro"/>
</dbReference>
<dbReference type="SUPFAM" id="SSF58014">
    <property type="entry name" value="Coiled-coil domain of nucleotide exchange factor GrpE"/>
    <property type="match status" value="1"/>
</dbReference>
<evidence type="ECO:0000256" key="1">
    <source>
        <dbReference type="ARBA" id="ARBA00004496"/>
    </source>
</evidence>
<feature type="signal peptide" evidence="10">
    <location>
        <begin position="1"/>
        <end position="21"/>
    </location>
</feature>
<keyword evidence="6 7" id="KW-0143">Chaperone</keyword>
<keyword evidence="7" id="KW-0496">Mitochondrion</keyword>
<keyword evidence="10" id="KW-0732">Signal</keyword>
<comment type="similarity">
    <text evidence="2 8">Belongs to the GrpE family.</text>
</comment>
<dbReference type="EMBL" id="CAKOGP040002424">
    <property type="protein sequence ID" value="CAJ1969320.1"/>
    <property type="molecule type" value="Genomic_DNA"/>
</dbReference>
<evidence type="ECO:0000256" key="6">
    <source>
        <dbReference type="ARBA" id="ARBA00023186"/>
    </source>
</evidence>
<evidence type="ECO:0000256" key="8">
    <source>
        <dbReference type="RuleBase" id="RU004478"/>
    </source>
</evidence>
<evidence type="ECO:0000313" key="12">
    <source>
        <dbReference type="Proteomes" id="UP001295423"/>
    </source>
</evidence>
<comment type="subcellular location">
    <subcellularLocation>
        <location evidence="1">Cytoplasm</location>
    </subcellularLocation>
    <subcellularLocation>
        <location evidence="7">Mitochondrion matrix</location>
    </subcellularLocation>
</comment>
<dbReference type="PROSITE" id="PS01071">
    <property type="entry name" value="GRPE"/>
    <property type="match status" value="1"/>
</dbReference>
<keyword evidence="5" id="KW-0346">Stress response</keyword>
<dbReference type="GO" id="GO:0006457">
    <property type="term" value="P:protein folding"/>
    <property type="evidence" value="ECO:0007669"/>
    <property type="project" value="InterPro"/>
</dbReference>
<name>A0AAD2GCA8_9STRA</name>
<dbReference type="Proteomes" id="UP001295423">
    <property type="component" value="Unassembled WGS sequence"/>
</dbReference>
<evidence type="ECO:0000256" key="10">
    <source>
        <dbReference type="SAM" id="SignalP"/>
    </source>
</evidence>
<dbReference type="InterPro" id="IPR013805">
    <property type="entry name" value="GrpE_CC"/>
</dbReference>
<comment type="function">
    <text evidence="7">Essential component of the PAM complex, a complex required for the translocation of transit peptide-containing proteins from the inner membrane into the mitochondrial matrix in an ATP-dependent manner.</text>
</comment>
<dbReference type="PANTHER" id="PTHR21237:SF40">
    <property type="entry name" value="CELL CYCLE AND APOPTOSIS REGULATOR PROTEIN 2"/>
    <property type="match status" value="1"/>
</dbReference>
<evidence type="ECO:0000256" key="3">
    <source>
        <dbReference type="ARBA" id="ARBA00011738"/>
    </source>
</evidence>
<dbReference type="PANTHER" id="PTHR21237">
    <property type="entry name" value="GRPE PROTEIN"/>
    <property type="match status" value="1"/>
</dbReference>
<comment type="subunit">
    <text evidence="3">Homodimer.</text>
</comment>
<dbReference type="FunFam" id="2.30.22.10:FF:000001">
    <property type="entry name" value="Protein GrpE"/>
    <property type="match status" value="1"/>
</dbReference>
<dbReference type="Gene3D" id="3.90.20.20">
    <property type="match status" value="1"/>
</dbReference>